<name>A0ABR9PX59_9BACT</name>
<keyword evidence="2" id="KW-0805">Transcription regulation</keyword>
<dbReference type="SUPFAM" id="SSF53850">
    <property type="entry name" value="Periplasmic binding protein-like II"/>
    <property type="match status" value="1"/>
</dbReference>
<organism evidence="6 7">
    <name type="scientific">Corallococcus soli</name>
    <dbReference type="NCBI Taxonomy" id="2710757"/>
    <lineage>
        <taxon>Bacteria</taxon>
        <taxon>Pseudomonadati</taxon>
        <taxon>Myxococcota</taxon>
        <taxon>Myxococcia</taxon>
        <taxon>Myxococcales</taxon>
        <taxon>Cystobacterineae</taxon>
        <taxon>Myxococcaceae</taxon>
        <taxon>Corallococcus</taxon>
    </lineage>
</organism>
<feature type="domain" description="HTH lysR-type" evidence="5">
    <location>
        <begin position="12"/>
        <end position="69"/>
    </location>
</feature>
<sequence>MSSKTPGLAPALDLNGLARFAAVVEHGGFSAAARVLGLPRQVVHRSVAGLEATAGTALLERSGGRVRVTDAGQRLWIHAAAILSEARAARANMAAARSRPRGRLRLTAPHLFAEHFLGRSIQDFLLAWPDVEIDASLTVARNNLIREELDLAIRLGPRPSEPGFVVSLGTLGQTCCASPAYLARAGTPTSPHELGNHALALYGSANAQPRLEFQRRGESVSVAVRPRLRIDSARVALSACRAGVGIAWLPEFLCADELESRSLVRILPDWELPRAPVWAFSVVSLKRNATLRAFVELVQAHLSTFEQAFDSRTRNR</sequence>
<dbReference type="InterPro" id="IPR005119">
    <property type="entry name" value="LysR_subst-bd"/>
</dbReference>
<dbReference type="InterPro" id="IPR036388">
    <property type="entry name" value="WH-like_DNA-bd_sf"/>
</dbReference>
<dbReference type="EMBL" id="JAAIYO010000013">
    <property type="protein sequence ID" value="MBE4752513.1"/>
    <property type="molecule type" value="Genomic_DNA"/>
</dbReference>
<evidence type="ECO:0000256" key="3">
    <source>
        <dbReference type="ARBA" id="ARBA00023125"/>
    </source>
</evidence>
<dbReference type="Proteomes" id="UP001516472">
    <property type="component" value="Unassembled WGS sequence"/>
</dbReference>
<dbReference type="Pfam" id="PF00126">
    <property type="entry name" value="HTH_1"/>
    <property type="match status" value="1"/>
</dbReference>
<reference evidence="6 7" key="1">
    <citation type="submission" date="2020-02" db="EMBL/GenBank/DDBJ databases">
        <authorList>
            <person name="Babadi Z.K."/>
            <person name="Risdian C."/>
            <person name="Ebrahimipour G.H."/>
            <person name="Wink J."/>
        </authorList>
    </citation>
    <scope>NUCLEOTIDE SEQUENCE [LARGE SCALE GENOMIC DNA]</scope>
    <source>
        <strain evidence="6 7">ZKHCc1 1396</strain>
    </source>
</reference>
<protein>
    <submittedName>
        <fullName evidence="6">LysR family transcriptional regulator</fullName>
    </submittedName>
</protein>
<keyword evidence="3" id="KW-0238">DNA-binding</keyword>
<dbReference type="CDD" id="cd08422">
    <property type="entry name" value="PBP2_CrgA_like"/>
    <property type="match status" value="1"/>
</dbReference>
<evidence type="ECO:0000256" key="1">
    <source>
        <dbReference type="ARBA" id="ARBA00009437"/>
    </source>
</evidence>
<dbReference type="Gene3D" id="3.40.190.290">
    <property type="match status" value="1"/>
</dbReference>
<comment type="similarity">
    <text evidence="1">Belongs to the LysR transcriptional regulatory family.</text>
</comment>
<dbReference type="PROSITE" id="PS50931">
    <property type="entry name" value="HTH_LYSR"/>
    <property type="match status" value="1"/>
</dbReference>
<dbReference type="InterPro" id="IPR000847">
    <property type="entry name" value="LysR_HTH_N"/>
</dbReference>
<evidence type="ECO:0000313" key="7">
    <source>
        <dbReference type="Proteomes" id="UP001516472"/>
    </source>
</evidence>
<proteinExistence type="inferred from homology"/>
<evidence type="ECO:0000256" key="4">
    <source>
        <dbReference type="ARBA" id="ARBA00023163"/>
    </source>
</evidence>
<evidence type="ECO:0000256" key="2">
    <source>
        <dbReference type="ARBA" id="ARBA00023015"/>
    </source>
</evidence>
<gene>
    <name evidence="6" type="ORF">G4177_30545</name>
</gene>
<dbReference type="Gene3D" id="1.10.10.10">
    <property type="entry name" value="Winged helix-like DNA-binding domain superfamily/Winged helix DNA-binding domain"/>
    <property type="match status" value="1"/>
</dbReference>
<dbReference type="Pfam" id="PF03466">
    <property type="entry name" value="LysR_substrate"/>
    <property type="match status" value="1"/>
</dbReference>
<keyword evidence="7" id="KW-1185">Reference proteome</keyword>
<dbReference type="InterPro" id="IPR058163">
    <property type="entry name" value="LysR-type_TF_proteobact-type"/>
</dbReference>
<accession>A0ABR9PX59</accession>
<dbReference type="SUPFAM" id="SSF46785">
    <property type="entry name" value="Winged helix' DNA-binding domain"/>
    <property type="match status" value="1"/>
</dbReference>
<dbReference type="InterPro" id="IPR036390">
    <property type="entry name" value="WH_DNA-bd_sf"/>
</dbReference>
<keyword evidence="4" id="KW-0804">Transcription</keyword>
<comment type="caution">
    <text evidence="6">The sequence shown here is derived from an EMBL/GenBank/DDBJ whole genome shotgun (WGS) entry which is preliminary data.</text>
</comment>
<dbReference type="PANTHER" id="PTHR30537:SF5">
    <property type="entry name" value="HTH-TYPE TRANSCRIPTIONAL ACTIVATOR TTDR-RELATED"/>
    <property type="match status" value="1"/>
</dbReference>
<evidence type="ECO:0000259" key="5">
    <source>
        <dbReference type="PROSITE" id="PS50931"/>
    </source>
</evidence>
<evidence type="ECO:0000313" key="6">
    <source>
        <dbReference type="EMBL" id="MBE4752513.1"/>
    </source>
</evidence>
<dbReference type="PANTHER" id="PTHR30537">
    <property type="entry name" value="HTH-TYPE TRANSCRIPTIONAL REGULATOR"/>
    <property type="match status" value="1"/>
</dbReference>
<dbReference type="RefSeq" id="WP_193429710.1">
    <property type="nucleotide sequence ID" value="NZ_CBCSIP010000365.1"/>
</dbReference>